<dbReference type="Proteomes" id="UP001152747">
    <property type="component" value="Unassembled WGS sequence"/>
</dbReference>
<dbReference type="PANTHER" id="PTHR48125">
    <property type="entry name" value="LP07818P1"/>
    <property type="match status" value="1"/>
</dbReference>
<feature type="region of interest" description="Disordered" evidence="1">
    <location>
        <begin position="610"/>
        <end position="667"/>
    </location>
</feature>
<feature type="region of interest" description="Disordered" evidence="1">
    <location>
        <begin position="123"/>
        <end position="197"/>
    </location>
</feature>
<feature type="compositionally biased region" description="Polar residues" evidence="1">
    <location>
        <begin position="643"/>
        <end position="657"/>
    </location>
</feature>
<feature type="compositionally biased region" description="Low complexity" evidence="1">
    <location>
        <begin position="274"/>
        <end position="285"/>
    </location>
</feature>
<dbReference type="EMBL" id="CANHGI010000003">
    <property type="protein sequence ID" value="CAI5444856.1"/>
    <property type="molecule type" value="Genomic_DNA"/>
</dbReference>
<protein>
    <recommendedName>
        <fullName evidence="4">WH2 domain-containing protein</fullName>
    </recommendedName>
</protein>
<comment type="caution">
    <text evidence="2">The sequence shown here is derived from an EMBL/GenBank/DDBJ whole genome shotgun (WGS) entry which is preliminary data.</text>
</comment>
<feature type="compositionally biased region" description="Low complexity" evidence="1">
    <location>
        <begin position="81"/>
        <end position="98"/>
    </location>
</feature>
<dbReference type="PANTHER" id="PTHR48125:SF10">
    <property type="entry name" value="OS12G0136300 PROTEIN"/>
    <property type="match status" value="1"/>
</dbReference>
<reference evidence="2" key="1">
    <citation type="submission" date="2022-11" db="EMBL/GenBank/DDBJ databases">
        <authorList>
            <person name="Kikuchi T."/>
        </authorList>
    </citation>
    <scope>NUCLEOTIDE SEQUENCE</scope>
    <source>
        <strain evidence="2">PS1010</strain>
    </source>
</reference>
<dbReference type="AlphaFoldDB" id="A0A9P1IGU7"/>
<feature type="compositionally biased region" description="Low complexity" evidence="1">
    <location>
        <begin position="617"/>
        <end position="629"/>
    </location>
</feature>
<evidence type="ECO:0000256" key="1">
    <source>
        <dbReference type="SAM" id="MobiDB-lite"/>
    </source>
</evidence>
<evidence type="ECO:0000313" key="2">
    <source>
        <dbReference type="EMBL" id="CAI5444856.1"/>
    </source>
</evidence>
<feature type="compositionally biased region" description="Pro residues" evidence="1">
    <location>
        <begin position="631"/>
        <end position="642"/>
    </location>
</feature>
<sequence length="686" mass="76176">MKSKNGGFFGIFKKKSTPAPIPVVENENETETTVIDEERRRRGTMIDDEILPNNIDTTNIQHERKSSIAKTSVLHYSPPGSTIVTVSNSSATTSTSGSQKDSSNNDEMIRVTRKSNIILDDEESVISTPISQYDDSEILPPHNPQRKKKRAAPPPPPASSQSPIQSSSSLQPPPPLPRHSSKKNEEEQDVEEMFQNLQKKFDTWHAIRLEEGGSIREEKIKAEVLREHNQLREILEKQDNGFVPIPVNSSSKKQQHLPLKIPQFNVAANKPKQISPSSTSSTISPRSVDENRNVVPKTGNTEAIARLKKEVEQQRKREKEVNEYRSIKPLTSISKTTAAPAPPPQKQISPVARTPRIIEYHPMRNTIDNSSDASSDSDYSPKPPPIPNTPPPKLAEYRKNVISPTVEENKGKGIYQRINNNNNISNKNMNVKPMISQGFYVQSTVTKRSDSPVIIRKTVEAPKPQPIKIVNLPAPTMSPPMPRKEQTYRKINIPAPVPPTTVTENRNTIYQKINIPRPATTNPRTDSEYQKIKITQTSIKDPIYQKINPQIQKPTPVVSATSIPYKKPVLKSASISKPQPQKDEFVISDILRAPKLRKVGMPVERSGISLGKVVDAPSSPSSPSSQSRPTGVPPPPPPPPPTFNQLPSPSPIQTVSPPKNMDARDSLMHEIREAGRLRAARASQNA</sequence>
<feature type="region of interest" description="Disordered" evidence="1">
    <location>
        <begin position="267"/>
        <end position="395"/>
    </location>
</feature>
<proteinExistence type="predicted"/>
<evidence type="ECO:0000313" key="3">
    <source>
        <dbReference type="Proteomes" id="UP001152747"/>
    </source>
</evidence>
<dbReference type="OrthoDB" id="5857858at2759"/>
<feature type="compositionally biased region" description="Low complexity" evidence="1">
    <location>
        <begin position="368"/>
        <end position="380"/>
    </location>
</feature>
<accession>A0A9P1IGU7</accession>
<feature type="compositionally biased region" description="Pro residues" evidence="1">
    <location>
        <begin position="381"/>
        <end position="393"/>
    </location>
</feature>
<name>A0A9P1IGU7_9PELO</name>
<feature type="compositionally biased region" description="Low complexity" evidence="1">
    <location>
        <begin position="159"/>
        <end position="170"/>
    </location>
</feature>
<keyword evidence="3" id="KW-1185">Reference proteome</keyword>
<organism evidence="2 3">
    <name type="scientific">Caenorhabditis angaria</name>
    <dbReference type="NCBI Taxonomy" id="860376"/>
    <lineage>
        <taxon>Eukaryota</taxon>
        <taxon>Metazoa</taxon>
        <taxon>Ecdysozoa</taxon>
        <taxon>Nematoda</taxon>
        <taxon>Chromadorea</taxon>
        <taxon>Rhabditida</taxon>
        <taxon>Rhabditina</taxon>
        <taxon>Rhabditomorpha</taxon>
        <taxon>Rhabditoidea</taxon>
        <taxon>Rhabditidae</taxon>
        <taxon>Peloderinae</taxon>
        <taxon>Caenorhabditis</taxon>
    </lineage>
</organism>
<gene>
    <name evidence="2" type="ORF">CAMP_LOCUS7493</name>
</gene>
<evidence type="ECO:0008006" key="4">
    <source>
        <dbReference type="Google" id="ProtNLM"/>
    </source>
</evidence>
<feature type="compositionally biased region" description="Basic and acidic residues" evidence="1">
    <location>
        <begin position="305"/>
        <end position="326"/>
    </location>
</feature>
<feature type="region of interest" description="Disordered" evidence="1">
    <location>
        <begin position="75"/>
        <end position="108"/>
    </location>
</feature>